<keyword evidence="6 12" id="KW-0479">Metal-binding</keyword>
<dbReference type="PANTHER" id="PTHR42859:SF2">
    <property type="entry name" value="FERREDOXIN"/>
    <property type="match status" value="1"/>
</dbReference>
<evidence type="ECO:0000256" key="6">
    <source>
        <dbReference type="ARBA" id="ARBA00022723"/>
    </source>
</evidence>
<dbReference type="Pfam" id="PF00037">
    <property type="entry name" value="Fer4"/>
    <property type="match status" value="1"/>
</dbReference>
<keyword evidence="9 12" id="KW-0408">Iron</keyword>
<dbReference type="Gene3D" id="3.30.70.20">
    <property type="match status" value="1"/>
</dbReference>
<comment type="function">
    <text evidence="2 12">Ferredoxins are iron-sulfur proteins that transfer electrons in a wide variety of metabolic reactions.</text>
</comment>
<evidence type="ECO:0000313" key="16">
    <source>
        <dbReference type="Proteomes" id="UP000183561"/>
    </source>
</evidence>
<dbReference type="AlphaFoldDB" id="A0A1H4LV40"/>
<dbReference type="InterPro" id="IPR017900">
    <property type="entry name" value="4Fe4S_Fe_S_CS"/>
</dbReference>
<evidence type="ECO:0000256" key="10">
    <source>
        <dbReference type="ARBA" id="ARBA00023014"/>
    </source>
</evidence>
<dbReference type="PROSITE" id="PS00198">
    <property type="entry name" value="4FE4S_FER_1"/>
    <property type="match status" value="1"/>
</dbReference>
<keyword evidence="11 12" id="KW-0003">3Fe-4S</keyword>
<organism evidence="15 16">
    <name type="scientific">Rhodococcus koreensis</name>
    <dbReference type="NCBI Taxonomy" id="99653"/>
    <lineage>
        <taxon>Bacteria</taxon>
        <taxon>Bacillati</taxon>
        <taxon>Actinomycetota</taxon>
        <taxon>Actinomycetes</taxon>
        <taxon>Mycobacteriales</taxon>
        <taxon>Nocardiaceae</taxon>
        <taxon>Rhodococcus</taxon>
    </lineage>
</organism>
<dbReference type="GO" id="GO:0051539">
    <property type="term" value="F:4 iron, 4 sulfur cluster binding"/>
    <property type="evidence" value="ECO:0007669"/>
    <property type="project" value="UniProtKB-UniRule"/>
</dbReference>
<evidence type="ECO:0000256" key="7">
    <source>
        <dbReference type="ARBA" id="ARBA00022737"/>
    </source>
</evidence>
<dbReference type="InterPro" id="IPR054830">
    <property type="entry name" value="FdxA_Actino"/>
</dbReference>
<dbReference type="PANTHER" id="PTHR42859">
    <property type="entry name" value="OXIDOREDUCTASE"/>
    <property type="match status" value="1"/>
</dbReference>
<evidence type="ECO:0000256" key="11">
    <source>
        <dbReference type="ARBA" id="ARBA00023291"/>
    </source>
</evidence>
<gene>
    <name evidence="15" type="ORF">SAMN04490239_1476</name>
</gene>
<keyword evidence="10 12" id="KW-0411">Iron-sulfur</keyword>
<evidence type="ECO:0000256" key="13">
    <source>
        <dbReference type="SAM" id="MobiDB-lite"/>
    </source>
</evidence>
<dbReference type="InterPro" id="IPR000813">
    <property type="entry name" value="7Fe_ferredoxin"/>
</dbReference>
<protein>
    <recommendedName>
        <fullName evidence="3 12">Ferredoxin</fullName>
    </recommendedName>
</protein>
<name>A0A1H4LV40_9NOCA</name>
<accession>A0A1H4LV40</accession>
<dbReference type="Proteomes" id="UP000183561">
    <property type="component" value="Unassembled WGS sequence"/>
</dbReference>
<evidence type="ECO:0000256" key="3">
    <source>
        <dbReference type="ARBA" id="ARBA00013529"/>
    </source>
</evidence>
<dbReference type="PROSITE" id="PS51379">
    <property type="entry name" value="4FE4S_FER_2"/>
    <property type="match status" value="1"/>
</dbReference>
<dbReference type="SUPFAM" id="SSF54862">
    <property type="entry name" value="4Fe-4S ferredoxins"/>
    <property type="match status" value="1"/>
</dbReference>
<keyword evidence="16" id="KW-1185">Reference proteome</keyword>
<comment type="cofactor">
    <cofactor evidence="1 12">
        <name>[4Fe-4S] cluster</name>
        <dbReference type="ChEBI" id="CHEBI:49883"/>
    </cofactor>
</comment>
<dbReference type="PRINTS" id="PR00354">
    <property type="entry name" value="7FE8SFRDOXIN"/>
</dbReference>
<dbReference type="GO" id="GO:0046872">
    <property type="term" value="F:metal ion binding"/>
    <property type="evidence" value="ECO:0007669"/>
    <property type="project" value="UniProtKB-UniRule"/>
</dbReference>
<keyword evidence="7" id="KW-0677">Repeat</keyword>
<dbReference type="NCBIfam" id="NF045480">
    <property type="entry name" value="FdxA_Actino"/>
    <property type="match status" value="1"/>
</dbReference>
<evidence type="ECO:0000256" key="1">
    <source>
        <dbReference type="ARBA" id="ARBA00001966"/>
    </source>
</evidence>
<evidence type="ECO:0000259" key="14">
    <source>
        <dbReference type="PROSITE" id="PS51379"/>
    </source>
</evidence>
<feature type="region of interest" description="Disordered" evidence="13">
    <location>
        <begin position="104"/>
        <end position="128"/>
    </location>
</feature>
<evidence type="ECO:0000256" key="8">
    <source>
        <dbReference type="ARBA" id="ARBA00022982"/>
    </source>
</evidence>
<comment type="cofactor">
    <cofactor evidence="12">
        <name>[3Fe-4S] cluster</name>
        <dbReference type="ChEBI" id="CHEBI:21137"/>
    </cofactor>
    <text evidence="12">Binds 1 [3Fe-4S] cluster.</text>
</comment>
<dbReference type="GO" id="GO:0009055">
    <property type="term" value="F:electron transfer activity"/>
    <property type="evidence" value="ECO:0007669"/>
    <property type="project" value="UniProtKB-UniRule"/>
</dbReference>
<reference evidence="16" key="1">
    <citation type="submission" date="2016-10" db="EMBL/GenBank/DDBJ databases">
        <authorList>
            <person name="Varghese N."/>
            <person name="Submissions S."/>
        </authorList>
    </citation>
    <scope>NUCLEOTIDE SEQUENCE [LARGE SCALE GENOMIC DNA]</scope>
    <source>
        <strain evidence="16">DSM 44498</strain>
    </source>
</reference>
<keyword evidence="4 12" id="KW-0813">Transport</keyword>
<keyword evidence="8 12" id="KW-0249">Electron transport</keyword>
<feature type="domain" description="4Fe-4S ferredoxin-type" evidence="14">
    <location>
        <begin position="31"/>
        <end position="60"/>
    </location>
</feature>
<keyword evidence="5 12" id="KW-0004">4Fe-4S</keyword>
<dbReference type="GO" id="GO:0051538">
    <property type="term" value="F:3 iron, 4 sulfur cluster binding"/>
    <property type="evidence" value="ECO:0007669"/>
    <property type="project" value="UniProtKB-UniRule"/>
</dbReference>
<evidence type="ECO:0000256" key="2">
    <source>
        <dbReference type="ARBA" id="ARBA00003532"/>
    </source>
</evidence>
<dbReference type="EMBL" id="FNSV01000005">
    <property type="protein sequence ID" value="SEB74437.1"/>
    <property type="molecule type" value="Genomic_DNA"/>
</dbReference>
<evidence type="ECO:0000256" key="12">
    <source>
        <dbReference type="RuleBase" id="RU365098"/>
    </source>
</evidence>
<sequence length="128" mass="13376">MTYVIAEPCIDVMDRACVEECPVDCIYEGGRSLYIHPDECIDCGACEPVCPVEAIYYEDDLPARWGAFTDDNARFFHRPLPGASAALGMPGGAGKLGRLAADTELVSGHPHSDPAATGEGSPCGGGAS</sequence>
<dbReference type="InterPro" id="IPR050294">
    <property type="entry name" value="RnfB_subfamily"/>
</dbReference>
<evidence type="ECO:0000256" key="4">
    <source>
        <dbReference type="ARBA" id="ARBA00022448"/>
    </source>
</evidence>
<proteinExistence type="predicted"/>
<dbReference type="InterPro" id="IPR017896">
    <property type="entry name" value="4Fe4S_Fe-S-bd"/>
</dbReference>
<evidence type="ECO:0000313" key="15">
    <source>
        <dbReference type="EMBL" id="SEB74437.1"/>
    </source>
</evidence>
<dbReference type="RefSeq" id="WP_072943954.1">
    <property type="nucleotide sequence ID" value="NZ_FNSV01000005.1"/>
</dbReference>
<evidence type="ECO:0000256" key="9">
    <source>
        <dbReference type="ARBA" id="ARBA00023004"/>
    </source>
</evidence>
<dbReference type="OrthoDB" id="9803397at2"/>
<evidence type="ECO:0000256" key="5">
    <source>
        <dbReference type="ARBA" id="ARBA00022485"/>
    </source>
</evidence>